<sequence>MLKLSIILVVLLISQVYGASKVMTVKLDSTTVEAVSDKCTFNFKFNVSVTTAGEEKALVLNLVSDPVAGMPKADQKVSDKSPIKVTDTLYTFELSAKTAVGQFTKYQLMNDKTAMVFDTNVTLPNVTCKAAPAPTKPAEVTETPEPTSGSVSLFNISMFFSAMFVGISMIFVL</sequence>
<evidence type="ECO:0000313" key="3">
    <source>
        <dbReference type="EMBL" id="KYR02915.1"/>
    </source>
</evidence>
<proteinExistence type="predicted"/>
<feature type="chain" id="PRO_5007593707" evidence="2">
    <location>
        <begin position="19"/>
        <end position="173"/>
    </location>
</feature>
<keyword evidence="4" id="KW-1185">Reference proteome</keyword>
<feature type="signal peptide" evidence="2">
    <location>
        <begin position="1"/>
        <end position="18"/>
    </location>
</feature>
<keyword evidence="1" id="KW-1133">Transmembrane helix</keyword>
<evidence type="ECO:0000256" key="1">
    <source>
        <dbReference type="SAM" id="Phobius"/>
    </source>
</evidence>
<dbReference type="InParanoid" id="A0A152A9V2"/>
<keyword evidence="1" id="KW-0812">Transmembrane</keyword>
<dbReference type="AlphaFoldDB" id="A0A152A9V2"/>
<reference evidence="3 4" key="1">
    <citation type="submission" date="2015-12" db="EMBL/GenBank/DDBJ databases">
        <title>Dictyostelia acquired genes for synthesis and detection of signals that induce cell-type specialization by lateral gene transfer from prokaryotes.</title>
        <authorList>
            <person name="Gloeckner G."/>
            <person name="Schaap P."/>
        </authorList>
    </citation>
    <scope>NUCLEOTIDE SEQUENCE [LARGE SCALE GENOMIC DNA]</scope>
    <source>
        <strain evidence="3 4">TK</strain>
    </source>
</reference>
<gene>
    <name evidence="3" type="ORF">DLAC_00395</name>
</gene>
<accession>A0A152A9V2</accession>
<comment type="caution">
    <text evidence="3">The sequence shown here is derived from an EMBL/GenBank/DDBJ whole genome shotgun (WGS) entry which is preliminary data.</text>
</comment>
<keyword evidence="2" id="KW-0732">Signal</keyword>
<keyword evidence="1" id="KW-0472">Membrane</keyword>
<name>A0A152A9V2_TIELA</name>
<protein>
    <submittedName>
        <fullName evidence="3">Uncharacterized protein</fullName>
    </submittedName>
</protein>
<dbReference type="EMBL" id="LODT01000001">
    <property type="protein sequence ID" value="KYR02915.1"/>
    <property type="molecule type" value="Genomic_DNA"/>
</dbReference>
<organism evidence="3 4">
    <name type="scientific">Tieghemostelium lacteum</name>
    <name type="common">Slime mold</name>
    <name type="synonym">Dictyostelium lacteum</name>
    <dbReference type="NCBI Taxonomy" id="361077"/>
    <lineage>
        <taxon>Eukaryota</taxon>
        <taxon>Amoebozoa</taxon>
        <taxon>Evosea</taxon>
        <taxon>Eumycetozoa</taxon>
        <taxon>Dictyostelia</taxon>
        <taxon>Dictyosteliales</taxon>
        <taxon>Raperosteliaceae</taxon>
        <taxon>Tieghemostelium</taxon>
    </lineage>
</organism>
<feature type="transmembrane region" description="Helical" evidence="1">
    <location>
        <begin position="153"/>
        <end position="172"/>
    </location>
</feature>
<evidence type="ECO:0000313" key="4">
    <source>
        <dbReference type="Proteomes" id="UP000076078"/>
    </source>
</evidence>
<evidence type="ECO:0000256" key="2">
    <source>
        <dbReference type="SAM" id="SignalP"/>
    </source>
</evidence>
<dbReference type="Proteomes" id="UP000076078">
    <property type="component" value="Unassembled WGS sequence"/>
</dbReference>